<comment type="similarity">
    <text evidence="2">Belongs to the CCC1 family.</text>
</comment>
<name>A0A9W7W4E7_9PEZI</name>
<reference evidence="8 9" key="1">
    <citation type="journal article" date="2018" name="IMA Fungus">
        <title>IMA Genome-F 10: Nine draft genome sequences of Claviceps purpurea s.lat., including C. arundinis, C. humidiphila, and C. cf. spartinae, pseudomolecules for the pitch canker pathogen Fusarium circinatum, draft genome of Davidsoniella eucalypti, Grosmannia galeiformis, Quambalaria eucalypti, and Teratosphaeria destructans.</title>
        <authorList>
            <person name="Wingfield B.D."/>
            <person name="Liu M."/>
            <person name="Nguyen H.D."/>
            <person name="Lane F.A."/>
            <person name="Morgan S.W."/>
            <person name="De Vos L."/>
            <person name="Wilken P.M."/>
            <person name="Duong T.A."/>
            <person name="Aylward J."/>
            <person name="Coetzee M.P."/>
            <person name="Dadej K."/>
            <person name="De Beer Z.W."/>
            <person name="Findlay W."/>
            <person name="Havenga M."/>
            <person name="Kolarik M."/>
            <person name="Menzies J.G."/>
            <person name="Naidoo K."/>
            <person name="Pochopski O."/>
            <person name="Shoukouhi P."/>
            <person name="Santana Q.C."/>
            <person name="Seifert K.A."/>
            <person name="Soal N."/>
            <person name="Steenkamp E.T."/>
            <person name="Tatham C.T."/>
            <person name="van der Nest M.A."/>
            <person name="Wingfield M.J."/>
        </authorList>
    </citation>
    <scope>NUCLEOTIDE SEQUENCE [LARGE SCALE GENOMIC DNA]</scope>
    <source>
        <strain evidence="8">CMW44962</strain>
    </source>
</reference>
<dbReference type="OrthoDB" id="73465at2759"/>
<keyword evidence="4 7" id="KW-1133">Transmembrane helix</keyword>
<accession>A0A9W7W4E7</accession>
<evidence type="ECO:0000256" key="5">
    <source>
        <dbReference type="ARBA" id="ARBA00023136"/>
    </source>
</evidence>
<evidence type="ECO:0000313" key="8">
    <source>
        <dbReference type="EMBL" id="KAH9835063.1"/>
    </source>
</evidence>
<evidence type="ECO:0000256" key="4">
    <source>
        <dbReference type="ARBA" id="ARBA00022989"/>
    </source>
</evidence>
<keyword evidence="5 7" id="KW-0472">Membrane</keyword>
<evidence type="ECO:0000313" key="9">
    <source>
        <dbReference type="Proteomes" id="UP001138500"/>
    </source>
</evidence>
<comment type="caution">
    <text evidence="8">The sequence shown here is derived from an EMBL/GenBank/DDBJ whole genome shotgun (WGS) entry which is preliminary data.</text>
</comment>
<dbReference type="AlphaFoldDB" id="A0A9W7W4E7"/>
<feature type="transmembrane region" description="Helical" evidence="7">
    <location>
        <begin position="221"/>
        <end position="239"/>
    </location>
</feature>
<evidence type="ECO:0000256" key="1">
    <source>
        <dbReference type="ARBA" id="ARBA00004127"/>
    </source>
</evidence>
<sequence length="282" mass="30903">MSLRLLASEIETMLASMDHESITRDSQATLEQDEGQVDRSHEKHNPNAEHSEEHTVHGDFVRDSIIGFADGLTVPFALTAGLTALGSTRVVILAGLAELFAGSISMGLGAYLAAVTEKKHFEVEEARERREVQECPKAEEIEIYEIFEKYGIDRAESRGVVEALKGNEESWVHFMMDFELKLEKPATNKAFLEGLVMGISYFFGGLLPMIPYFVFKQVNHALFTSIGITALILVSFGYAKALLTGCKHKDAAWSAVQTFIVGALAAAVSYGIVRAVDSARAL</sequence>
<dbReference type="PANTHER" id="PTHR31851">
    <property type="entry name" value="FE(2+)/MN(2+) TRANSPORTER PCL1"/>
    <property type="match status" value="1"/>
</dbReference>
<feature type="transmembrane region" description="Helical" evidence="7">
    <location>
        <begin position="190"/>
        <end position="215"/>
    </location>
</feature>
<dbReference type="GO" id="GO:0012505">
    <property type="term" value="C:endomembrane system"/>
    <property type="evidence" value="ECO:0007669"/>
    <property type="project" value="UniProtKB-SubCell"/>
</dbReference>
<proteinExistence type="inferred from homology"/>
<evidence type="ECO:0000256" key="7">
    <source>
        <dbReference type="SAM" id="Phobius"/>
    </source>
</evidence>
<keyword evidence="9" id="KW-1185">Reference proteome</keyword>
<keyword evidence="3 7" id="KW-0812">Transmembrane</keyword>
<reference evidence="8 9" key="2">
    <citation type="journal article" date="2021" name="Curr. Genet.">
        <title>Genetic response to nitrogen starvation in the aggressive Eucalyptus foliar pathogen Teratosphaeria destructans.</title>
        <authorList>
            <person name="Havenga M."/>
            <person name="Wingfield B.D."/>
            <person name="Wingfield M.J."/>
            <person name="Dreyer L.L."/>
            <person name="Roets F."/>
            <person name="Aylward J."/>
        </authorList>
    </citation>
    <scope>NUCLEOTIDE SEQUENCE [LARGE SCALE GENOMIC DNA]</scope>
    <source>
        <strain evidence="8">CMW44962</strain>
    </source>
</reference>
<feature type="transmembrane region" description="Helical" evidence="7">
    <location>
        <begin position="91"/>
        <end position="114"/>
    </location>
</feature>
<evidence type="ECO:0000256" key="3">
    <source>
        <dbReference type="ARBA" id="ARBA00022692"/>
    </source>
</evidence>
<feature type="transmembrane region" description="Helical" evidence="7">
    <location>
        <begin position="65"/>
        <end position="85"/>
    </location>
</feature>
<dbReference type="EMBL" id="RIBY02000968">
    <property type="protein sequence ID" value="KAH9835063.1"/>
    <property type="molecule type" value="Genomic_DNA"/>
</dbReference>
<feature type="transmembrane region" description="Helical" evidence="7">
    <location>
        <begin position="251"/>
        <end position="273"/>
    </location>
</feature>
<feature type="region of interest" description="Disordered" evidence="6">
    <location>
        <begin position="17"/>
        <end position="56"/>
    </location>
</feature>
<comment type="subcellular location">
    <subcellularLocation>
        <location evidence="1">Endomembrane system</location>
        <topology evidence="1">Multi-pass membrane protein</topology>
    </subcellularLocation>
</comment>
<feature type="compositionally biased region" description="Basic and acidic residues" evidence="6">
    <location>
        <begin position="36"/>
        <end position="56"/>
    </location>
</feature>
<gene>
    <name evidence="8" type="ORF">Tdes44962_MAKER08599</name>
</gene>
<organism evidence="8 9">
    <name type="scientific">Teratosphaeria destructans</name>
    <dbReference type="NCBI Taxonomy" id="418781"/>
    <lineage>
        <taxon>Eukaryota</taxon>
        <taxon>Fungi</taxon>
        <taxon>Dikarya</taxon>
        <taxon>Ascomycota</taxon>
        <taxon>Pezizomycotina</taxon>
        <taxon>Dothideomycetes</taxon>
        <taxon>Dothideomycetidae</taxon>
        <taxon>Mycosphaerellales</taxon>
        <taxon>Teratosphaeriaceae</taxon>
        <taxon>Teratosphaeria</taxon>
    </lineage>
</organism>
<dbReference type="GO" id="GO:0005384">
    <property type="term" value="F:manganese ion transmembrane transporter activity"/>
    <property type="evidence" value="ECO:0007669"/>
    <property type="project" value="InterPro"/>
</dbReference>
<dbReference type="CDD" id="cd02435">
    <property type="entry name" value="CCC1"/>
    <property type="match status" value="1"/>
</dbReference>
<protein>
    <submittedName>
        <fullName evidence="8">Protein CCC1</fullName>
    </submittedName>
</protein>
<evidence type="ECO:0000256" key="6">
    <source>
        <dbReference type="SAM" id="MobiDB-lite"/>
    </source>
</evidence>
<dbReference type="InterPro" id="IPR008217">
    <property type="entry name" value="Ccc1_fam"/>
</dbReference>
<dbReference type="GO" id="GO:0030026">
    <property type="term" value="P:intracellular manganese ion homeostasis"/>
    <property type="evidence" value="ECO:0007669"/>
    <property type="project" value="InterPro"/>
</dbReference>
<dbReference type="Pfam" id="PF01988">
    <property type="entry name" value="VIT1"/>
    <property type="match status" value="1"/>
</dbReference>
<evidence type="ECO:0000256" key="2">
    <source>
        <dbReference type="ARBA" id="ARBA00007049"/>
    </source>
</evidence>
<dbReference type="Proteomes" id="UP001138500">
    <property type="component" value="Unassembled WGS sequence"/>
</dbReference>